<keyword evidence="3" id="KW-0378">Hydrolase</keyword>
<gene>
    <name evidence="3" type="ORF">MJAP1_000392</name>
</gene>
<keyword evidence="1" id="KW-0175">Coiled coil</keyword>
<name>A0AAF0F391_9BASI</name>
<keyword evidence="2" id="KW-1133">Transmembrane helix</keyword>
<dbReference type="AlphaFoldDB" id="A0AAF0F391"/>
<accession>A0AAF0F391</accession>
<dbReference type="Pfam" id="PF09419">
    <property type="entry name" value="PGP_phosphatase"/>
    <property type="match status" value="1"/>
</dbReference>
<feature type="transmembrane region" description="Helical" evidence="2">
    <location>
        <begin position="393"/>
        <end position="411"/>
    </location>
</feature>
<evidence type="ECO:0000256" key="2">
    <source>
        <dbReference type="SAM" id="Phobius"/>
    </source>
</evidence>
<dbReference type="EC" id="3.1.3.27" evidence="3"/>
<dbReference type="EMBL" id="CP119958">
    <property type="protein sequence ID" value="WFD37448.1"/>
    <property type="molecule type" value="Genomic_DNA"/>
</dbReference>
<dbReference type="GeneID" id="85224041"/>
<protein>
    <submittedName>
        <fullName evidence="3">Phosphatidylglycerophosphatase</fullName>
        <ecNumber evidence="3">3.1.3.27</ecNumber>
    </submittedName>
</protein>
<feature type="coiled-coil region" evidence="1">
    <location>
        <begin position="444"/>
        <end position="471"/>
    </location>
</feature>
<evidence type="ECO:0000313" key="4">
    <source>
        <dbReference type="Proteomes" id="UP001217754"/>
    </source>
</evidence>
<proteinExistence type="predicted"/>
<keyword evidence="2" id="KW-0812">Transmembrane</keyword>
<sequence>MNVPGVLAVASALVRPGILRPHLSVASLAQVDWHKVYASGVRYTRPHEDHLAPALQRSWSECKAVFGSDHILIVSNSAGTRSDPGALAAENVSSQLGVPVLCHASKKPSRRCAQQVVDYFRELAQRGAHPDAVPHVLVIGDRLTTDVVLASRIGRLLGASVPRTDTDLDVHEDVAPRLPLCTAMLTTQLWAPEKLGTRLMRGAENSVLRALVRVGIPPRGGWRTRAAYVGPSWTHDVPDVPLAQLQPEKQPQSILIDAAARQLPPRLVAVLRGVGRAGYHLARMLHLLPVWERVKGGACTVMREVFASVQHTRELTWSAFTAAPVKPWKSTWRTPRSNVLKDAAVPPVGSLRSGTRRRAFSTCAVRRAAPRRGARLPPAVVPPTLFGVPLRQWLFALVAIVILPTGFIGGIKLNDWLAQWRDGDLSHEGDVPAMADFAPPPPEVDEQGATVAQLTKKIQSLERDHFLLRRERTDVQAKLDRLASRLPV</sequence>
<organism evidence="3 4">
    <name type="scientific">Malassezia japonica</name>
    <dbReference type="NCBI Taxonomy" id="223818"/>
    <lineage>
        <taxon>Eukaryota</taxon>
        <taxon>Fungi</taxon>
        <taxon>Dikarya</taxon>
        <taxon>Basidiomycota</taxon>
        <taxon>Ustilaginomycotina</taxon>
        <taxon>Malasseziomycetes</taxon>
        <taxon>Malasseziales</taxon>
        <taxon>Malasseziaceae</taxon>
        <taxon>Malassezia</taxon>
    </lineage>
</organism>
<keyword evidence="2" id="KW-0472">Membrane</keyword>
<evidence type="ECO:0000256" key="1">
    <source>
        <dbReference type="SAM" id="Coils"/>
    </source>
</evidence>
<reference evidence="3" key="1">
    <citation type="submission" date="2023-03" db="EMBL/GenBank/DDBJ databases">
        <title>Mating type loci evolution in Malassezia.</title>
        <authorList>
            <person name="Coelho M.A."/>
        </authorList>
    </citation>
    <scope>NUCLEOTIDE SEQUENCE</scope>
    <source>
        <strain evidence="3">CBS 9431</strain>
    </source>
</reference>
<dbReference type="Proteomes" id="UP001217754">
    <property type="component" value="Chromosome 1"/>
</dbReference>
<dbReference type="RefSeq" id="XP_060120345.1">
    <property type="nucleotide sequence ID" value="XM_060264362.1"/>
</dbReference>
<dbReference type="InterPro" id="IPR027706">
    <property type="entry name" value="PGP_Pase"/>
</dbReference>
<evidence type="ECO:0000313" key="3">
    <source>
        <dbReference type="EMBL" id="WFD37448.1"/>
    </source>
</evidence>
<dbReference type="GO" id="GO:0008962">
    <property type="term" value="F:phosphatidylglycerophosphatase activity"/>
    <property type="evidence" value="ECO:0007669"/>
    <property type="project" value="UniProtKB-EC"/>
</dbReference>
<keyword evidence="4" id="KW-1185">Reference proteome</keyword>